<accession>A0A0V8J1R8</accession>
<feature type="region of interest" description="Disordered" evidence="3">
    <location>
        <begin position="269"/>
        <end position="299"/>
    </location>
</feature>
<comment type="caution">
    <text evidence="5">The sequence shown here is derived from an EMBL/GenBank/DDBJ whole genome shotgun (WGS) entry which is preliminary data.</text>
</comment>
<dbReference type="OrthoDB" id="9801679at2"/>
<evidence type="ECO:0000259" key="4">
    <source>
        <dbReference type="Pfam" id="PF19886"/>
    </source>
</evidence>
<dbReference type="SUPFAM" id="SSF54060">
    <property type="entry name" value="His-Me finger endonucleases"/>
    <property type="match status" value="1"/>
</dbReference>
<dbReference type="AlphaFoldDB" id="A0A0V8J1R8"/>
<dbReference type="InterPro" id="IPR045939">
    <property type="entry name" value="YhcR_N"/>
</dbReference>
<dbReference type="PANTHER" id="PTHR33607">
    <property type="entry name" value="ENDONUCLEASE-1"/>
    <property type="match status" value="1"/>
</dbReference>
<evidence type="ECO:0000256" key="3">
    <source>
        <dbReference type="SAM" id="MobiDB-lite"/>
    </source>
</evidence>
<reference evidence="5 6" key="1">
    <citation type="journal article" date="2014" name="Antonie Van Leeuwenhoek">
        <title>Fictibacillus enclensis sp. nov., isolated from marine sediment.</title>
        <authorList>
            <person name="Dastager S.G."/>
            <person name="Mawlankar R."/>
            <person name="Srinivasan K."/>
            <person name="Tang S.K."/>
            <person name="Lee J.C."/>
            <person name="Ramana V.V."/>
            <person name="Shouche Y.S."/>
        </authorList>
    </citation>
    <scope>NUCLEOTIDE SEQUENCE [LARGE SCALE GENOMIC DNA]</scope>
    <source>
        <strain evidence="5 6">NIO-1003</strain>
    </source>
</reference>
<keyword evidence="6" id="KW-1185">Reference proteome</keyword>
<evidence type="ECO:0000313" key="6">
    <source>
        <dbReference type="Proteomes" id="UP000054099"/>
    </source>
</evidence>
<proteinExistence type="predicted"/>
<feature type="domain" description="Endonuclease YhcR N-terminal" evidence="4">
    <location>
        <begin position="44"/>
        <end position="147"/>
    </location>
</feature>
<dbReference type="RefSeq" id="WP_061974445.1">
    <property type="nucleotide sequence ID" value="NZ_FMAV01000004.1"/>
</dbReference>
<protein>
    <submittedName>
        <fullName evidence="5">Ribonuclease</fullName>
    </submittedName>
</protein>
<dbReference type="InterPro" id="IPR007346">
    <property type="entry name" value="Endonuclease-I"/>
</dbReference>
<gene>
    <name evidence="5" type="ORF">AS030_18525</name>
</gene>
<keyword evidence="1" id="KW-0540">Nuclease</keyword>
<dbReference type="Proteomes" id="UP000054099">
    <property type="component" value="Unassembled WGS sequence"/>
</dbReference>
<dbReference type="PANTHER" id="PTHR33607:SF2">
    <property type="entry name" value="ENDONUCLEASE-1"/>
    <property type="match status" value="1"/>
</dbReference>
<sequence>MKGQPVKSIKLVFLLSLVLTMVIGSLAFVPTLKAAGDGSASSPYTVSQAIANQSNTLKTVQGYVTGQPTAASTVVTSNYPSDYAIALADASGEAATSKMIYVQVPSSYRSQFGLQSNPGLKDTKVKVTGYLTAYFTHPGVKNVTLMETGGGGTPSDPPPAADTGSYYDSAQGKTGAALKSALHNIIDDHTEISYDAVWDALRHTDEDPNNKNNVILLYTGRSQSKTTNGGGVNDWNREHVWAKSHGDFGTAMGPGTDLHHLRATDVSVNSSRGNLDFDNGGTENSEAKGNYSDSDSWEPRDAVKGDVARMIFYMAVRYEGDSGEPDLEMNNNVNNGSAPYIGKMSVLLQWNDQDPVDSMERHRNDVIYNDYQHNRNPFIDHPEYADVIWQ</sequence>
<organism evidence="5 6">
    <name type="scientific">Fictibacillus enclensis</name>
    <dbReference type="NCBI Taxonomy" id="1017270"/>
    <lineage>
        <taxon>Bacteria</taxon>
        <taxon>Bacillati</taxon>
        <taxon>Bacillota</taxon>
        <taxon>Bacilli</taxon>
        <taxon>Bacillales</taxon>
        <taxon>Fictibacillaceae</taxon>
        <taxon>Fictibacillus</taxon>
    </lineage>
</organism>
<dbReference type="GO" id="GO:0016787">
    <property type="term" value="F:hydrolase activity"/>
    <property type="evidence" value="ECO:0007669"/>
    <property type="project" value="UniProtKB-KW"/>
</dbReference>
<dbReference type="EMBL" id="LNQN01000006">
    <property type="protein sequence ID" value="KSU80951.1"/>
    <property type="molecule type" value="Genomic_DNA"/>
</dbReference>
<dbReference type="Pfam" id="PF04231">
    <property type="entry name" value="Endonuclease_1"/>
    <property type="match status" value="1"/>
</dbReference>
<evidence type="ECO:0000256" key="2">
    <source>
        <dbReference type="ARBA" id="ARBA00022801"/>
    </source>
</evidence>
<name>A0A0V8J1R8_9BACL</name>
<evidence type="ECO:0000256" key="1">
    <source>
        <dbReference type="ARBA" id="ARBA00022722"/>
    </source>
</evidence>
<dbReference type="Pfam" id="PF19886">
    <property type="entry name" value="DUF6359"/>
    <property type="match status" value="1"/>
</dbReference>
<keyword evidence="2" id="KW-0378">Hydrolase</keyword>
<evidence type="ECO:0000313" key="5">
    <source>
        <dbReference type="EMBL" id="KSU80951.1"/>
    </source>
</evidence>
<dbReference type="InterPro" id="IPR044925">
    <property type="entry name" value="His-Me_finger_sf"/>
</dbReference>
<feature type="region of interest" description="Disordered" evidence="3">
    <location>
        <begin position="148"/>
        <end position="168"/>
    </location>
</feature>
<dbReference type="GO" id="GO:0004518">
    <property type="term" value="F:nuclease activity"/>
    <property type="evidence" value="ECO:0007669"/>
    <property type="project" value="UniProtKB-KW"/>
</dbReference>